<keyword evidence="1" id="KW-0812">Transmembrane</keyword>
<gene>
    <name evidence="2" type="ORF">ACFY3B_19890</name>
</gene>
<organism evidence="2 3">
    <name type="scientific">Micromonospora parva</name>
    <dbReference type="NCBI Taxonomy" id="1464048"/>
    <lineage>
        <taxon>Bacteria</taxon>
        <taxon>Bacillati</taxon>
        <taxon>Actinomycetota</taxon>
        <taxon>Actinomycetes</taxon>
        <taxon>Micromonosporales</taxon>
        <taxon>Micromonosporaceae</taxon>
        <taxon>Micromonospora</taxon>
    </lineage>
</organism>
<sequence>MTDLDERIISTLRKHAEGQVDISRLTSGAVARGRARRMRRRAAVGGTALGVVTVLGLGVAGGGGLPVRVPWTGAKPADQAATPAAAPGVPGALTRPDLVGKDPGLLHFGVDPAHARYLSWRSAAGLESAQLDLGGAAPVSFSLARSAAVAEEVHLEGDRYVPQPADPPYDGQLNRFSLDVADSDPIWVLRWQPVPGLFARLRTVAPTDAALQAARSALRLDVAHRCSAPMRLAAMPAGAWSAGCEVTVANLPAALDVSLVVNGSGFRSMEVRLRSPHSIVGDRPEPNATAAGRPVYVDPQGETMELLDIPKAQVTAGWGRPNEGFTEEDAATVLGGVQVAEHLDRPTTW</sequence>
<accession>A0ABW6VY96</accession>
<name>A0ABW6VY96_9ACTN</name>
<evidence type="ECO:0000313" key="2">
    <source>
        <dbReference type="EMBL" id="MFF5201862.1"/>
    </source>
</evidence>
<evidence type="ECO:0000313" key="3">
    <source>
        <dbReference type="Proteomes" id="UP001602287"/>
    </source>
</evidence>
<dbReference type="EMBL" id="JBIAZM010000007">
    <property type="protein sequence ID" value="MFF5201862.1"/>
    <property type="molecule type" value="Genomic_DNA"/>
</dbReference>
<proteinExistence type="predicted"/>
<keyword evidence="1" id="KW-0472">Membrane</keyword>
<feature type="transmembrane region" description="Helical" evidence="1">
    <location>
        <begin position="42"/>
        <end position="65"/>
    </location>
</feature>
<protein>
    <submittedName>
        <fullName evidence="2">Uncharacterized protein</fullName>
    </submittedName>
</protein>
<reference evidence="2 3" key="1">
    <citation type="submission" date="2024-10" db="EMBL/GenBank/DDBJ databases">
        <title>The Natural Products Discovery Center: Release of the First 8490 Sequenced Strains for Exploring Actinobacteria Biosynthetic Diversity.</title>
        <authorList>
            <person name="Kalkreuter E."/>
            <person name="Kautsar S.A."/>
            <person name="Yang D."/>
            <person name="Bader C.D."/>
            <person name="Teijaro C.N."/>
            <person name="Fluegel L."/>
            <person name="Davis C.M."/>
            <person name="Simpson J.R."/>
            <person name="Lauterbach L."/>
            <person name="Steele A.D."/>
            <person name="Gui C."/>
            <person name="Meng S."/>
            <person name="Li G."/>
            <person name="Viehrig K."/>
            <person name="Ye F."/>
            <person name="Su P."/>
            <person name="Kiefer A.F."/>
            <person name="Nichols A."/>
            <person name="Cepeda A.J."/>
            <person name="Yan W."/>
            <person name="Fan B."/>
            <person name="Jiang Y."/>
            <person name="Adhikari A."/>
            <person name="Zheng C.-J."/>
            <person name="Schuster L."/>
            <person name="Cowan T.M."/>
            <person name="Smanski M.J."/>
            <person name="Chevrette M.G."/>
            <person name="De Carvalho L.P.S."/>
            <person name="Shen B."/>
        </authorList>
    </citation>
    <scope>NUCLEOTIDE SEQUENCE [LARGE SCALE GENOMIC DNA]</scope>
    <source>
        <strain evidence="2 3">NPDC000140</strain>
    </source>
</reference>
<comment type="caution">
    <text evidence="2">The sequence shown here is derived from an EMBL/GenBank/DDBJ whole genome shotgun (WGS) entry which is preliminary data.</text>
</comment>
<keyword evidence="1" id="KW-1133">Transmembrane helix</keyword>
<evidence type="ECO:0000256" key="1">
    <source>
        <dbReference type="SAM" id="Phobius"/>
    </source>
</evidence>
<keyword evidence="3" id="KW-1185">Reference proteome</keyword>
<dbReference type="Proteomes" id="UP001602287">
    <property type="component" value="Unassembled WGS sequence"/>
</dbReference>
<dbReference type="RefSeq" id="WP_210866394.1">
    <property type="nucleotide sequence ID" value="NZ_JBIAZM010000007.1"/>
</dbReference>